<reference evidence="1 2" key="1">
    <citation type="submission" date="2024-11" db="EMBL/GenBank/DDBJ databases">
        <title>A near-complete genome assembly of Cinchona calisaya.</title>
        <authorList>
            <person name="Lian D.C."/>
            <person name="Zhao X.W."/>
            <person name="Wei L."/>
        </authorList>
    </citation>
    <scope>NUCLEOTIDE SEQUENCE [LARGE SCALE GENOMIC DNA]</scope>
    <source>
        <tissue evidence="1">Nenye</tissue>
    </source>
</reference>
<sequence length="106" mass="12327">MEERLDRVLSTNSWRIKFDKANVAHLPNESSDHMMLLLDTKHNNINHKKIFIFCQRWLSHKGVKGVVEKTWGTNIQGSRIFKIGQKIKHCSVAMLRSGQKKLKTKS</sequence>
<dbReference type="PANTHER" id="PTHR33710">
    <property type="entry name" value="BNAC02G09200D PROTEIN"/>
    <property type="match status" value="1"/>
</dbReference>
<gene>
    <name evidence="1" type="ORF">ACH5RR_036842</name>
</gene>
<keyword evidence="2" id="KW-1185">Reference proteome</keyword>
<evidence type="ECO:0000313" key="2">
    <source>
        <dbReference type="Proteomes" id="UP001630127"/>
    </source>
</evidence>
<dbReference type="AlphaFoldDB" id="A0ABD2Y4F5"/>
<accession>A0ABD2Y4F5</accession>
<organism evidence="1 2">
    <name type="scientific">Cinchona calisaya</name>
    <dbReference type="NCBI Taxonomy" id="153742"/>
    <lineage>
        <taxon>Eukaryota</taxon>
        <taxon>Viridiplantae</taxon>
        <taxon>Streptophyta</taxon>
        <taxon>Embryophyta</taxon>
        <taxon>Tracheophyta</taxon>
        <taxon>Spermatophyta</taxon>
        <taxon>Magnoliopsida</taxon>
        <taxon>eudicotyledons</taxon>
        <taxon>Gunneridae</taxon>
        <taxon>Pentapetalae</taxon>
        <taxon>asterids</taxon>
        <taxon>lamiids</taxon>
        <taxon>Gentianales</taxon>
        <taxon>Rubiaceae</taxon>
        <taxon>Cinchonoideae</taxon>
        <taxon>Cinchoneae</taxon>
        <taxon>Cinchona</taxon>
    </lineage>
</organism>
<dbReference type="EMBL" id="JBJUIK010000015">
    <property type="protein sequence ID" value="KAL3502393.1"/>
    <property type="molecule type" value="Genomic_DNA"/>
</dbReference>
<evidence type="ECO:0000313" key="1">
    <source>
        <dbReference type="EMBL" id="KAL3502393.1"/>
    </source>
</evidence>
<protein>
    <submittedName>
        <fullName evidence="1">Uncharacterized protein</fullName>
    </submittedName>
</protein>
<dbReference type="PANTHER" id="PTHR33710:SF77">
    <property type="entry name" value="DNASE I-LIKE SUPERFAMILY PROTEIN"/>
    <property type="match status" value="1"/>
</dbReference>
<proteinExistence type="predicted"/>
<comment type="caution">
    <text evidence="1">The sequence shown here is derived from an EMBL/GenBank/DDBJ whole genome shotgun (WGS) entry which is preliminary data.</text>
</comment>
<dbReference type="Proteomes" id="UP001630127">
    <property type="component" value="Unassembled WGS sequence"/>
</dbReference>
<name>A0ABD2Y4F5_9GENT</name>